<name>X0T2J8_9ZZZZ</name>
<feature type="non-terminal residue" evidence="1">
    <location>
        <position position="1"/>
    </location>
</feature>
<gene>
    <name evidence="1" type="ORF">S01H1_27140</name>
</gene>
<dbReference type="AlphaFoldDB" id="X0T2J8"/>
<organism evidence="1">
    <name type="scientific">marine sediment metagenome</name>
    <dbReference type="NCBI Taxonomy" id="412755"/>
    <lineage>
        <taxon>unclassified sequences</taxon>
        <taxon>metagenomes</taxon>
        <taxon>ecological metagenomes</taxon>
    </lineage>
</organism>
<accession>X0T2J8</accession>
<reference evidence="1" key="1">
    <citation type="journal article" date="2014" name="Front. Microbiol.">
        <title>High frequency of phylogenetically diverse reductive dehalogenase-homologous genes in deep subseafloor sedimentary metagenomes.</title>
        <authorList>
            <person name="Kawai M."/>
            <person name="Futagami T."/>
            <person name="Toyoda A."/>
            <person name="Takaki Y."/>
            <person name="Nishi S."/>
            <person name="Hori S."/>
            <person name="Arai W."/>
            <person name="Tsubouchi T."/>
            <person name="Morono Y."/>
            <person name="Uchiyama I."/>
            <person name="Ito T."/>
            <person name="Fujiyama A."/>
            <person name="Inagaki F."/>
            <person name="Takami H."/>
        </authorList>
    </citation>
    <scope>NUCLEOTIDE SEQUENCE</scope>
    <source>
        <strain evidence="1">Expedition CK06-06</strain>
    </source>
</reference>
<dbReference type="EMBL" id="BARS01016497">
    <property type="protein sequence ID" value="GAF87723.1"/>
    <property type="molecule type" value="Genomic_DNA"/>
</dbReference>
<feature type="non-terminal residue" evidence="1">
    <location>
        <position position="281"/>
    </location>
</feature>
<proteinExistence type="predicted"/>
<evidence type="ECO:0000313" key="1">
    <source>
        <dbReference type="EMBL" id="GAF87723.1"/>
    </source>
</evidence>
<comment type="caution">
    <text evidence="1">The sequence shown here is derived from an EMBL/GenBank/DDBJ whole genome shotgun (WGS) entry which is preliminary data.</text>
</comment>
<sequence length="281" mass="32611">IPEDCERQAERWTQKNIQLKGNRVETGSVDKALESRHYGGGMINDDLVNWTNSRTGEQLETTKDWWRITRSLKMPWSIMINIGTRWDEDDLYGHLISTFLQIPRKEMTELRKQPIFEYHNDKYHLFEVCCYEDPVAETGSTFPTIYPEEEIKRLIKEQGNIAGGQYLNDPLAMAKGKFKRSWFKDWQEHGIPGKGGLPDIRTTIMTIDPAESEKLTSDYTGNTVVDAGVDKILYVRFAEKKHVTDLKLCEWMVETAMRFQPLLIGIEENKFRTIVERANSA</sequence>
<protein>
    <submittedName>
        <fullName evidence="1">Uncharacterized protein</fullName>
    </submittedName>
</protein>